<dbReference type="EMBL" id="LR743504">
    <property type="protein sequence ID" value="CAA2107157.1"/>
    <property type="molecule type" value="Genomic_DNA"/>
</dbReference>
<evidence type="ECO:0000256" key="8">
    <source>
        <dbReference type="ARBA" id="ARBA00023235"/>
    </source>
</evidence>
<dbReference type="UniPathway" id="UPA00035">
    <property type="reaction ID" value="UER00042"/>
</dbReference>
<evidence type="ECO:0000256" key="7">
    <source>
        <dbReference type="ARBA" id="ARBA00023141"/>
    </source>
</evidence>
<evidence type="ECO:0000256" key="9">
    <source>
        <dbReference type="HAMAP-Rule" id="MF_00135"/>
    </source>
</evidence>
<keyword evidence="7 9" id="KW-0057">Aromatic amino acid biosynthesis</keyword>
<dbReference type="InterPro" id="IPR011060">
    <property type="entry name" value="RibuloseP-bd_barrel"/>
</dbReference>
<sequence>MPSIRVKICGLSAPDTLDAALSAGADLVGFVHFPKSPRHVPLETARLLSDRAKSRAERVLLLVDPDDALIDAALGAVDPDWIQLHGHETPERVAAIRDRSGRPVMKALGVSTPSDLAAIAAYEAADRILLDAKPPPDAALPGGNGLAFDWGLLAGKTLPAGTMLSGGLTPENLAEALARTGLRAVDVSSGVETRPGEKSPERIAAFIAAVRAYE</sequence>
<name>A0A679JM74_9HYPH</name>
<dbReference type="CDD" id="cd00405">
    <property type="entry name" value="PRAI"/>
    <property type="match status" value="1"/>
</dbReference>
<protein>
    <recommendedName>
        <fullName evidence="4 9">N-(5'-phosphoribosyl)anthranilate isomerase</fullName>
        <shortName evidence="9">PRAI</shortName>
        <ecNumber evidence="3 9">5.3.1.24</ecNumber>
    </recommendedName>
</protein>
<evidence type="ECO:0000256" key="2">
    <source>
        <dbReference type="ARBA" id="ARBA00004664"/>
    </source>
</evidence>
<evidence type="ECO:0000256" key="3">
    <source>
        <dbReference type="ARBA" id="ARBA00012572"/>
    </source>
</evidence>
<evidence type="ECO:0000313" key="11">
    <source>
        <dbReference type="EMBL" id="CAA2107157.1"/>
    </source>
</evidence>
<dbReference type="InterPro" id="IPR013785">
    <property type="entry name" value="Aldolase_TIM"/>
</dbReference>
<dbReference type="SUPFAM" id="SSF51366">
    <property type="entry name" value="Ribulose-phoshate binding barrel"/>
    <property type="match status" value="1"/>
</dbReference>
<dbReference type="InterPro" id="IPR044643">
    <property type="entry name" value="TrpF_fam"/>
</dbReference>
<feature type="domain" description="N-(5'phosphoribosyl) anthranilate isomerase (PRAI)" evidence="10">
    <location>
        <begin position="6"/>
        <end position="208"/>
    </location>
</feature>
<organism evidence="11">
    <name type="scientific">Methylobacterium bullatum</name>
    <dbReference type="NCBI Taxonomy" id="570505"/>
    <lineage>
        <taxon>Bacteria</taxon>
        <taxon>Pseudomonadati</taxon>
        <taxon>Pseudomonadota</taxon>
        <taxon>Alphaproteobacteria</taxon>
        <taxon>Hyphomicrobiales</taxon>
        <taxon>Methylobacteriaceae</taxon>
        <taxon>Methylobacterium</taxon>
    </lineage>
</organism>
<evidence type="ECO:0000256" key="1">
    <source>
        <dbReference type="ARBA" id="ARBA00001164"/>
    </source>
</evidence>
<accession>A0A679JM74</accession>
<dbReference type="Pfam" id="PF00697">
    <property type="entry name" value="PRAI"/>
    <property type="match status" value="1"/>
</dbReference>
<evidence type="ECO:0000256" key="4">
    <source>
        <dbReference type="ARBA" id="ARBA00022272"/>
    </source>
</evidence>
<dbReference type="InterPro" id="IPR001240">
    <property type="entry name" value="PRAI_dom"/>
</dbReference>
<comment type="pathway">
    <text evidence="2 9">Amino-acid biosynthesis; L-tryptophan biosynthesis; L-tryptophan from chorismate: step 3/5.</text>
</comment>
<dbReference type="Gene3D" id="3.20.20.70">
    <property type="entry name" value="Aldolase class I"/>
    <property type="match status" value="1"/>
</dbReference>
<evidence type="ECO:0000256" key="5">
    <source>
        <dbReference type="ARBA" id="ARBA00022605"/>
    </source>
</evidence>
<evidence type="ECO:0000256" key="6">
    <source>
        <dbReference type="ARBA" id="ARBA00022822"/>
    </source>
</evidence>
<comment type="catalytic activity">
    <reaction evidence="1 9">
        <text>N-(5-phospho-beta-D-ribosyl)anthranilate = 1-(2-carboxyphenylamino)-1-deoxy-D-ribulose 5-phosphate</text>
        <dbReference type="Rhea" id="RHEA:21540"/>
        <dbReference type="ChEBI" id="CHEBI:18277"/>
        <dbReference type="ChEBI" id="CHEBI:58613"/>
        <dbReference type="EC" id="5.3.1.24"/>
    </reaction>
</comment>
<reference evidence="11" key="1">
    <citation type="submission" date="2019-12" db="EMBL/GenBank/DDBJ databases">
        <authorList>
            <person name="Cremers G."/>
        </authorList>
    </citation>
    <scope>NUCLEOTIDE SEQUENCE</scope>
    <source>
        <strain evidence="11">Mbul1</strain>
    </source>
</reference>
<dbReference type="HAMAP" id="MF_00135">
    <property type="entry name" value="PRAI"/>
    <property type="match status" value="1"/>
</dbReference>
<keyword evidence="6 9" id="KW-0822">Tryptophan biosynthesis</keyword>
<dbReference type="PANTHER" id="PTHR42894">
    <property type="entry name" value="N-(5'-PHOSPHORIBOSYL)ANTHRANILATE ISOMERASE"/>
    <property type="match status" value="1"/>
</dbReference>
<keyword evidence="5 9" id="KW-0028">Amino-acid biosynthesis</keyword>
<gene>
    <name evidence="9 11" type="primary">trpF</name>
    <name evidence="11" type="ORF">MBUL_04022</name>
</gene>
<comment type="similarity">
    <text evidence="9">Belongs to the TrpF family.</text>
</comment>
<dbReference type="PANTHER" id="PTHR42894:SF1">
    <property type="entry name" value="N-(5'-PHOSPHORIBOSYL)ANTHRANILATE ISOMERASE"/>
    <property type="match status" value="1"/>
</dbReference>
<dbReference type="GO" id="GO:0004640">
    <property type="term" value="F:phosphoribosylanthranilate isomerase activity"/>
    <property type="evidence" value="ECO:0007669"/>
    <property type="project" value="UniProtKB-UniRule"/>
</dbReference>
<dbReference type="GO" id="GO:0000162">
    <property type="term" value="P:L-tryptophan biosynthetic process"/>
    <property type="evidence" value="ECO:0007669"/>
    <property type="project" value="UniProtKB-UniRule"/>
</dbReference>
<keyword evidence="8 9" id="KW-0413">Isomerase</keyword>
<dbReference type="NCBIfam" id="NF002295">
    <property type="entry name" value="PRK01222.1-1"/>
    <property type="match status" value="1"/>
</dbReference>
<dbReference type="AlphaFoldDB" id="A0A679JM74"/>
<evidence type="ECO:0000259" key="10">
    <source>
        <dbReference type="Pfam" id="PF00697"/>
    </source>
</evidence>
<dbReference type="EC" id="5.3.1.24" evidence="3 9"/>
<proteinExistence type="inferred from homology"/>